<keyword evidence="5" id="KW-1185">Reference proteome</keyword>
<organism evidence="4 5">
    <name type="scientific">Smittium mucronatum</name>
    <dbReference type="NCBI Taxonomy" id="133383"/>
    <lineage>
        <taxon>Eukaryota</taxon>
        <taxon>Fungi</taxon>
        <taxon>Fungi incertae sedis</taxon>
        <taxon>Zoopagomycota</taxon>
        <taxon>Kickxellomycotina</taxon>
        <taxon>Harpellomycetes</taxon>
        <taxon>Harpellales</taxon>
        <taxon>Legeriomycetaceae</taxon>
        <taxon>Smittium</taxon>
    </lineage>
</organism>
<dbReference type="InterPro" id="IPR004331">
    <property type="entry name" value="SPX_dom"/>
</dbReference>
<evidence type="ECO:0000256" key="1">
    <source>
        <dbReference type="SAM" id="MobiDB-lite"/>
    </source>
</evidence>
<feature type="domain" description="SPX" evidence="3">
    <location>
        <begin position="1"/>
        <end position="582"/>
    </location>
</feature>
<dbReference type="Proteomes" id="UP000187455">
    <property type="component" value="Unassembled WGS sequence"/>
</dbReference>
<keyword evidence="2" id="KW-0812">Transmembrane</keyword>
<protein>
    <submittedName>
        <fullName evidence="4">SPX and EXS domain-containing protein 5</fullName>
    </submittedName>
</protein>
<sequence length="651" mass="76076">MRFGKYLETEVVPEWKNKYIDYKGLKKCIKRIDARLNNNLDKNPILTYTNPTDYGLTDASQNCSPKQVEFNNLDFYSSTSNSRQSDSSFDSNGDSIHLPPVLSSNLSNYSMQPLPEKRNALTKFNPDYIPSNNASSLHKSSKYSQKSSNQTSPLQVSKDLYHNYDISKSIESIGYFDPPIDPKLQQNNSGIIERNIKSHDVISDSYLDCDNNEITATGKPSRIIHINTDPSSIYSQSFKKTQEVFKRNDFLKDSPTRFKKTPPNESHVVLIRRESTRYNPEQYDKVYEYKEIKPTSLENIDKFYEALLLRTDEEKEFFDALDNELNKINDFYKGYFDPPIDPKLQQNNSGIIERNIKSHDVISDSYLDCDNNEITATGKPSRIIHINTDPSSIYSQSFKKTQEVFKRNDFLKDSPTRFKKTPPNESHVVLIRRESTRYNPEQYDKVYEYKEIKPTSLENIDKFYEALLLRTDEEKEFFDALDNELNKINDFYKDLQTIYDTFKNVFGFKLNSKPIKVNSDSETLTKIATEKAQGRLKKAIMEVHRGIEMLKNFRILNHTGFAKIIKKYNKTTNWRSGGISYLKKVENYYFLKDTALDRTLKGMEELFRLNYTNGSLQDARAMLRMPLTSYKVLFYFYFLINCIFSNIFNYF</sequence>
<dbReference type="OrthoDB" id="9970435at2759"/>
<dbReference type="GO" id="GO:0005886">
    <property type="term" value="C:plasma membrane"/>
    <property type="evidence" value="ECO:0007669"/>
    <property type="project" value="TreeGrafter"/>
</dbReference>
<keyword evidence="2" id="KW-0472">Membrane</keyword>
<dbReference type="PANTHER" id="PTHR10783">
    <property type="entry name" value="XENOTROPIC AND POLYTROPIC RETROVIRUS RECEPTOR 1-RELATED"/>
    <property type="match status" value="1"/>
</dbReference>
<dbReference type="PROSITE" id="PS51382">
    <property type="entry name" value="SPX"/>
    <property type="match status" value="1"/>
</dbReference>
<dbReference type="GO" id="GO:0016036">
    <property type="term" value="P:cellular response to phosphate starvation"/>
    <property type="evidence" value="ECO:0007669"/>
    <property type="project" value="TreeGrafter"/>
</dbReference>
<evidence type="ECO:0000259" key="3">
    <source>
        <dbReference type="PROSITE" id="PS51382"/>
    </source>
</evidence>
<keyword evidence="2" id="KW-1133">Transmembrane helix</keyword>
<dbReference type="STRING" id="133383.A0A1R0H0R5"/>
<dbReference type="AlphaFoldDB" id="A0A1R0H0R5"/>
<feature type="compositionally biased region" description="Low complexity" evidence="1">
    <location>
        <begin position="135"/>
        <end position="148"/>
    </location>
</feature>
<dbReference type="PANTHER" id="PTHR10783:SF103">
    <property type="entry name" value="SOLUTE CARRIER FAMILY 53 MEMBER 1"/>
    <property type="match status" value="1"/>
</dbReference>
<dbReference type="EMBL" id="LSSL01001294">
    <property type="protein sequence ID" value="OLY82717.1"/>
    <property type="molecule type" value="Genomic_DNA"/>
</dbReference>
<evidence type="ECO:0000313" key="4">
    <source>
        <dbReference type="EMBL" id="OLY82717.1"/>
    </source>
</evidence>
<reference evidence="4 5" key="1">
    <citation type="journal article" date="2016" name="Mol. Biol. Evol.">
        <title>Genome-Wide Survey of Gut Fungi (Harpellales) Reveals the First Horizontally Transferred Ubiquitin Gene from a Mosquito Host.</title>
        <authorList>
            <person name="Wang Y."/>
            <person name="White M.M."/>
            <person name="Kvist S."/>
            <person name="Moncalvo J.M."/>
        </authorList>
    </citation>
    <scope>NUCLEOTIDE SEQUENCE [LARGE SCALE GENOMIC DNA]</scope>
    <source>
        <strain evidence="4 5">ALG-7-W6</strain>
    </source>
</reference>
<accession>A0A1R0H0R5</accession>
<evidence type="ECO:0000313" key="5">
    <source>
        <dbReference type="Proteomes" id="UP000187455"/>
    </source>
</evidence>
<dbReference type="GO" id="GO:0005794">
    <property type="term" value="C:Golgi apparatus"/>
    <property type="evidence" value="ECO:0007669"/>
    <property type="project" value="TreeGrafter"/>
</dbReference>
<feature type="transmembrane region" description="Helical" evidence="2">
    <location>
        <begin position="632"/>
        <end position="650"/>
    </location>
</feature>
<dbReference type="GO" id="GO:0006817">
    <property type="term" value="P:phosphate ion transport"/>
    <property type="evidence" value="ECO:0007669"/>
    <property type="project" value="TreeGrafter"/>
</dbReference>
<proteinExistence type="predicted"/>
<comment type="caution">
    <text evidence="4">The sequence shown here is derived from an EMBL/GenBank/DDBJ whole genome shotgun (WGS) entry which is preliminary data.</text>
</comment>
<evidence type="ECO:0000256" key="2">
    <source>
        <dbReference type="SAM" id="Phobius"/>
    </source>
</evidence>
<feature type="region of interest" description="Disordered" evidence="1">
    <location>
        <begin position="122"/>
        <end position="156"/>
    </location>
</feature>
<name>A0A1R0H0R5_9FUNG</name>
<gene>
    <name evidence="4" type="ORF">AYI68_g3155</name>
</gene>
<dbReference type="Pfam" id="PF03105">
    <property type="entry name" value="SPX"/>
    <property type="match status" value="3"/>
</dbReference>
<dbReference type="GO" id="GO:0000822">
    <property type="term" value="F:inositol hexakisphosphate binding"/>
    <property type="evidence" value="ECO:0007669"/>
    <property type="project" value="TreeGrafter"/>
</dbReference>